<evidence type="ECO:0000313" key="2">
    <source>
        <dbReference type="Proteomes" id="UP000708208"/>
    </source>
</evidence>
<organism evidence="1 2">
    <name type="scientific">Allacma fusca</name>
    <dbReference type="NCBI Taxonomy" id="39272"/>
    <lineage>
        <taxon>Eukaryota</taxon>
        <taxon>Metazoa</taxon>
        <taxon>Ecdysozoa</taxon>
        <taxon>Arthropoda</taxon>
        <taxon>Hexapoda</taxon>
        <taxon>Collembola</taxon>
        <taxon>Symphypleona</taxon>
        <taxon>Sminthuridae</taxon>
        <taxon>Allacma</taxon>
    </lineage>
</organism>
<proteinExistence type="predicted"/>
<comment type="caution">
    <text evidence="1">The sequence shown here is derived from an EMBL/GenBank/DDBJ whole genome shotgun (WGS) entry which is preliminary data.</text>
</comment>
<name>A0A8J2L370_9HEXA</name>
<dbReference type="EMBL" id="CAJVCH010545421">
    <property type="protein sequence ID" value="CAG7827927.1"/>
    <property type="molecule type" value="Genomic_DNA"/>
</dbReference>
<evidence type="ECO:0000313" key="1">
    <source>
        <dbReference type="EMBL" id="CAG7827927.1"/>
    </source>
</evidence>
<dbReference type="Proteomes" id="UP000708208">
    <property type="component" value="Unassembled WGS sequence"/>
</dbReference>
<keyword evidence="2" id="KW-1185">Reference proteome</keyword>
<sequence length="50" mass="5947">MTNAVLQPLQGIMVSVLYCFICRDVRDCVRREYWKFSARRSFSSSVRFHS</sequence>
<reference evidence="1" key="1">
    <citation type="submission" date="2021-06" db="EMBL/GenBank/DDBJ databases">
        <authorList>
            <person name="Hodson N. C."/>
            <person name="Mongue J. A."/>
            <person name="Jaron S. K."/>
        </authorList>
    </citation>
    <scope>NUCLEOTIDE SEQUENCE</scope>
</reference>
<gene>
    <name evidence="1" type="ORF">AFUS01_LOCUS37882</name>
</gene>
<protein>
    <submittedName>
        <fullName evidence="1">Uncharacterized protein</fullName>
    </submittedName>
</protein>
<dbReference type="AlphaFoldDB" id="A0A8J2L370"/>
<feature type="non-terminal residue" evidence="1">
    <location>
        <position position="1"/>
    </location>
</feature>
<accession>A0A8J2L370</accession>